<comment type="caution">
    <text evidence="2">The sequence shown here is derived from an EMBL/GenBank/DDBJ whole genome shotgun (WGS) entry which is preliminary data.</text>
</comment>
<feature type="region of interest" description="Disordered" evidence="1">
    <location>
        <begin position="1"/>
        <end position="21"/>
    </location>
</feature>
<proteinExistence type="predicted"/>
<accession>A0ABV0PW24</accession>
<keyword evidence="3" id="KW-1185">Reference proteome</keyword>
<dbReference type="EMBL" id="JAHRIO010090318">
    <property type="protein sequence ID" value="MEQ2187696.1"/>
    <property type="molecule type" value="Genomic_DNA"/>
</dbReference>
<sequence length="125" mass="13861">FRRASMDTTLPSAPLSDRKGVDESDRLSFCKGLCIGSFNQNSRSVPNVLRPDLHVLWRRTIVSSVMLAVTGLTSLCSKSFDPHQFVYRATRPTEDACRTVPSRTAGGAMCDWSAFNTIIPHRLSD</sequence>
<protein>
    <submittedName>
        <fullName evidence="2">Uncharacterized protein</fullName>
    </submittedName>
</protein>
<reference evidence="2 3" key="1">
    <citation type="submission" date="2021-06" db="EMBL/GenBank/DDBJ databases">
        <authorList>
            <person name="Palmer J.M."/>
        </authorList>
    </citation>
    <scope>NUCLEOTIDE SEQUENCE [LARGE SCALE GENOMIC DNA]</scope>
    <source>
        <strain evidence="2 3">GA_2019</strain>
        <tissue evidence="2">Muscle</tissue>
    </source>
</reference>
<feature type="compositionally biased region" description="Polar residues" evidence="1">
    <location>
        <begin position="1"/>
        <end position="11"/>
    </location>
</feature>
<organism evidence="2 3">
    <name type="scientific">Goodea atripinnis</name>
    <dbReference type="NCBI Taxonomy" id="208336"/>
    <lineage>
        <taxon>Eukaryota</taxon>
        <taxon>Metazoa</taxon>
        <taxon>Chordata</taxon>
        <taxon>Craniata</taxon>
        <taxon>Vertebrata</taxon>
        <taxon>Euteleostomi</taxon>
        <taxon>Actinopterygii</taxon>
        <taxon>Neopterygii</taxon>
        <taxon>Teleostei</taxon>
        <taxon>Neoteleostei</taxon>
        <taxon>Acanthomorphata</taxon>
        <taxon>Ovalentaria</taxon>
        <taxon>Atherinomorphae</taxon>
        <taxon>Cyprinodontiformes</taxon>
        <taxon>Goodeidae</taxon>
        <taxon>Goodea</taxon>
    </lineage>
</organism>
<evidence type="ECO:0000313" key="3">
    <source>
        <dbReference type="Proteomes" id="UP001476798"/>
    </source>
</evidence>
<feature type="non-terminal residue" evidence="2">
    <location>
        <position position="1"/>
    </location>
</feature>
<gene>
    <name evidence="2" type="ORF">GOODEAATRI_007197</name>
</gene>
<name>A0ABV0PW24_9TELE</name>
<evidence type="ECO:0000256" key="1">
    <source>
        <dbReference type="SAM" id="MobiDB-lite"/>
    </source>
</evidence>
<evidence type="ECO:0000313" key="2">
    <source>
        <dbReference type="EMBL" id="MEQ2187696.1"/>
    </source>
</evidence>
<dbReference type="Proteomes" id="UP001476798">
    <property type="component" value="Unassembled WGS sequence"/>
</dbReference>